<evidence type="ECO:0000256" key="3">
    <source>
        <dbReference type="RuleBase" id="RU000363"/>
    </source>
</evidence>
<organism evidence="4 5">
    <name type="scientific">Gordonia effusa NBRC 100432</name>
    <dbReference type="NCBI Taxonomy" id="1077974"/>
    <lineage>
        <taxon>Bacteria</taxon>
        <taxon>Bacillati</taxon>
        <taxon>Actinomycetota</taxon>
        <taxon>Actinomycetes</taxon>
        <taxon>Mycobacteriales</taxon>
        <taxon>Gordoniaceae</taxon>
        <taxon>Gordonia</taxon>
    </lineage>
</organism>
<gene>
    <name evidence="4" type="ORF">GOEFS_106_00140</name>
</gene>
<sequence>MTSKIRNPRFVIITGAGSGIGRATALRFGKAGSEVLCTDINAETSAETAAMIIAAGGKARSERLDVTDDDAWQALAKRLRDEGQLIELLVNNAGVGVVGAFLAHSKDDWDRQINVNLNGVVNGCRAVAPLMVEARHGHIVNIASVAAYTPFGMMPSYCVSKASVRMFSECLRLELAPHNVGVSAICPGAVATNIVKNSEFHGDVGIEDMDHKKEVAGEVAVKYGQIFRSPNRIAWAIERAARRNQAVVPVRPEAWLGYLAHRASPTLMRIVIGQATPARLKFAGNLADRLVLRKATEILGPIFAPEAFAEEPTPAKSGK</sequence>
<keyword evidence="2" id="KW-0560">Oxidoreductase</keyword>
<dbReference type="Pfam" id="PF00106">
    <property type="entry name" value="adh_short"/>
    <property type="match status" value="1"/>
</dbReference>
<dbReference type="AlphaFoldDB" id="H0R4W7"/>
<comment type="similarity">
    <text evidence="1 3">Belongs to the short-chain dehydrogenases/reductases (SDR) family.</text>
</comment>
<evidence type="ECO:0000313" key="5">
    <source>
        <dbReference type="Proteomes" id="UP000035034"/>
    </source>
</evidence>
<dbReference type="GO" id="GO:0016491">
    <property type="term" value="F:oxidoreductase activity"/>
    <property type="evidence" value="ECO:0007669"/>
    <property type="project" value="UniProtKB-KW"/>
</dbReference>
<accession>H0R4W7</accession>
<dbReference type="EMBL" id="BAEH01000106">
    <property type="protein sequence ID" value="GAB20118.1"/>
    <property type="molecule type" value="Genomic_DNA"/>
</dbReference>
<dbReference type="PRINTS" id="PR00081">
    <property type="entry name" value="GDHRDH"/>
</dbReference>
<dbReference type="Proteomes" id="UP000035034">
    <property type="component" value="Unassembled WGS sequence"/>
</dbReference>
<comment type="caution">
    <text evidence="4">The sequence shown here is derived from an EMBL/GenBank/DDBJ whole genome shotgun (WGS) entry which is preliminary data.</text>
</comment>
<dbReference type="PANTHER" id="PTHR43391:SF12">
    <property type="entry name" value="OXIDOREDUCTASE EPHD-RELATED"/>
    <property type="match status" value="1"/>
</dbReference>
<dbReference type="InterPro" id="IPR002347">
    <property type="entry name" value="SDR_fam"/>
</dbReference>
<keyword evidence="5" id="KW-1185">Reference proteome</keyword>
<dbReference type="PROSITE" id="PS00061">
    <property type="entry name" value="ADH_SHORT"/>
    <property type="match status" value="1"/>
</dbReference>
<protein>
    <submittedName>
        <fullName evidence="4">Putative oxidoreductase</fullName>
    </submittedName>
</protein>
<dbReference type="Gene3D" id="3.40.50.720">
    <property type="entry name" value="NAD(P)-binding Rossmann-like Domain"/>
    <property type="match status" value="1"/>
</dbReference>
<dbReference type="PRINTS" id="PR00080">
    <property type="entry name" value="SDRFAMILY"/>
</dbReference>
<dbReference type="CDD" id="cd05233">
    <property type="entry name" value="SDR_c"/>
    <property type="match status" value="1"/>
</dbReference>
<name>H0R4W7_9ACTN</name>
<dbReference type="RefSeq" id="WP_007319453.1">
    <property type="nucleotide sequence ID" value="NZ_BAEH01000106.1"/>
</dbReference>
<reference evidence="4 5" key="1">
    <citation type="submission" date="2011-12" db="EMBL/GenBank/DDBJ databases">
        <title>Whole genome shotgun sequence of Gordonia effusa NBRC 100432.</title>
        <authorList>
            <person name="Yoshida I."/>
            <person name="Takarada H."/>
            <person name="Hosoyama A."/>
            <person name="Tsuchikane K."/>
            <person name="Katsumata H."/>
            <person name="Yamazaki S."/>
            <person name="Fujita N."/>
        </authorList>
    </citation>
    <scope>NUCLEOTIDE SEQUENCE [LARGE SCALE GENOMIC DNA]</scope>
    <source>
        <strain evidence="4 5">NBRC 100432</strain>
    </source>
</reference>
<dbReference type="eggNOG" id="COG1028">
    <property type="taxonomic scope" value="Bacteria"/>
</dbReference>
<dbReference type="STRING" id="1077974.GOEFS_106_00140"/>
<dbReference type="InterPro" id="IPR036291">
    <property type="entry name" value="NAD(P)-bd_dom_sf"/>
</dbReference>
<evidence type="ECO:0000256" key="2">
    <source>
        <dbReference type="ARBA" id="ARBA00023002"/>
    </source>
</evidence>
<dbReference type="InterPro" id="IPR020904">
    <property type="entry name" value="Sc_DH/Rdtase_CS"/>
</dbReference>
<evidence type="ECO:0000256" key="1">
    <source>
        <dbReference type="ARBA" id="ARBA00006484"/>
    </source>
</evidence>
<dbReference type="SUPFAM" id="SSF51735">
    <property type="entry name" value="NAD(P)-binding Rossmann-fold domains"/>
    <property type="match status" value="1"/>
</dbReference>
<dbReference type="PANTHER" id="PTHR43391">
    <property type="entry name" value="RETINOL DEHYDROGENASE-RELATED"/>
    <property type="match status" value="1"/>
</dbReference>
<proteinExistence type="inferred from homology"/>
<evidence type="ECO:0000313" key="4">
    <source>
        <dbReference type="EMBL" id="GAB20118.1"/>
    </source>
</evidence>
<dbReference type="OrthoDB" id="4481821at2"/>